<dbReference type="NCBIfam" id="TIGR00277">
    <property type="entry name" value="HDIG"/>
    <property type="match status" value="1"/>
</dbReference>
<dbReference type="Proteomes" id="UP000219215">
    <property type="component" value="Chromosome DPRO"/>
</dbReference>
<gene>
    <name evidence="3" type="ORF">DPRO_2590</name>
</gene>
<protein>
    <submittedName>
        <fullName evidence="3">Metal dependent phosphohydrolase</fullName>
    </submittedName>
</protein>
<organism evidence="3 4">
    <name type="scientific">Pseudodesulfovibrio profundus</name>
    <dbReference type="NCBI Taxonomy" id="57320"/>
    <lineage>
        <taxon>Bacteria</taxon>
        <taxon>Pseudomonadati</taxon>
        <taxon>Thermodesulfobacteriota</taxon>
        <taxon>Desulfovibrionia</taxon>
        <taxon>Desulfovibrionales</taxon>
        <taxon>Desulfovibrionaceae</taxon>
    </lineage>
</organism>
<dbReference type="SUPFAM" id="SSF109604">
    <property type="entry name" value="HD-domain/PDEase-like"/>
    <property type="match status" value="1"/>
</dbReference>
<dbReference type="Gene3D" id="1.10.3210.10">
    <property type="entry name" value="Hypothetical protein af1432"/>
    <property type="match status" value="1"/>
</dbReference>
<feature type="domain" description="HD-GYP" evidence="2">
    <location>
        <begin position="27"/>
        <end position="224"/>
    </location>
</feature>
<sequence length="229" mass="24727">MLLDPQSPTAVTSLSGKRQCRDATHVVTTIIHQMAESLGNAIDAKDPHTSLHSAEVAEIARALALSMGVSPAEADVIHVAGHLHDIGKIGVPDSVLRKQGPLTTAEWSSIRQHPESGAAILRPVQELNSLGVVDMVLHHHERYDGKGYPARLAGSQIPLGARIIAVADSLSAILQNRPYREARDFDAAVAEIRRCSGTQFDPRVVEGLCRTVDTIRTIITTMNVEKQYG</sequence>
<dbReference type="InterPro" id="IPR037522">
    <property type="entry name" value="HD_GYP_dom"/>
</dbReference>
<dbReference type="PROSITE" id="PS51832">
    <property type="entry name" value="HD_GYP"/>
    <property type="match status" value="1"/>
</dbReference>
<accession>A0A2C8FBF9</accession>
<dbReference type="GO" id="GO:0016787">
    <property type="term" value="F:hydrolase activity"/>
    <property type="evidence" value="ECO:0007669"/>
    <property type="project" value="UniProtKB-KW"/>
</dbReference>
<name>A0A2C8FBF9_9BACT</name>
<evidence type="ECO:0000313" key="4">
    <source>
        <dbReference type="Proteomes" id="UP000219215"/>
    </source>
</evidence>
<dbReference type="OrthoDB" id="9769359at2"/>
<dbReference type="EMBL" id="LT907975">
    <property type="protein sequence ID" value="SOB59499.1"/>
    <property type="molecule type" value="Genomic_DNA"/>
</dbReference>
<dbReference type="PANTHER" id="PTHR45228">
    <property type="entry name" value="CYCLIC DI-GMP PHOSPHODIESTERASE TM_0186-RELATED"/>
    <property type="match status" value="1"/>
</dbReference>
<dbReference type="SMART" id="SM00471">
    <property type="entry name" value="HDc"/>
    <property type="match status" value="1"/>
</dbReference>
<dbReference type="InterPro" id="IPR003607">
    <property type="entry name" value="HD/PDEase_dom"/>
</dbReference>
<dbReference type="InterPro" id="IPR006675">
    <property type="entry name" value="HDIG_dom"/>
</dbReference>
<evidence type="ECO:0000259" key="2">
    <source>
        <dbReference type="PROSITE" id="PS51832"/>
    </source>
</evidence>
<dbReference type="InterPro" id="IPR052020">
    <property type="entry name" value="Cyclic_di-GMP/3'3'-cGAMP_PDE"/>
</dbReference>
<evidence type="ECO:0000259" key="1">
    <source>
        <dbReference type="PROSITE" id="PS51831"/>
    </source>
</evidence>
<keyword evidence="3" id="KW-0378">Hydrolase</keyword>
<dbReference type="PROSITE" id="PS51831">
    <property type="entry name" value="HD"/>
    <property type="match status" value="1"/>
</dbReference>
<dbReference type="KEGG" id="pprf:DPRO_2590"/>
<feature type="domain" description="HD" evidence="1">
    <location>
        <begin position="49"/>
        <end position="173"/>
    </location>
</feature>
<dbReference type="RefSeq" id="WP_097012362.1">
    <property type="nucleotide sequence ID" value="NZ_LT907975.1"/>
</dbReference>
<dbReference type="InterPro" id="IPR006674">
    <property type="entry name" value="HD_domain"/>
</dbReference>
<proteinExistence type="predicted"/>
<dbReference type="CDD" id="cd00077">
    <property type="entry name" value="HDc"/>
    <property type="match status" value="1"/>
</dbReference>
<reference evidence="4" key="1">
    <citation type="submission" date="2017-09" db="EMBL/GenBank/DDBJ databases">
        <authorList>
            <person name="Regsiter A."/>
            <person name="William W."/>
        </authorList>
    </citation>
    <scope>NUCLEOTIDE SEQUENCE [LARGE SCALE GENOMIC DNA]</scope>
    <source>
        <strain evidence="4">500-1</strain>
    </source>
</reference>
<dbReference type="AlphaFoldDB" id="A0A2C8FBF9"/>
<dbReference type="Pfam" id="PF13487">
    <property type="entry name" value="HD_5"/>
    <property type="match status" value="1"/>
</dbReference>
<evidence type="ECO:0000313" key="3">
    <source>
        <dbReference type="EMBL" id="SOB59499.1"/>
    </source>
</evidence>
<keyword evidence="4" id="KW-1185">Reference proteome</keyword>